<feature type="non-terminal residue" evidence="2">
    <location>
        <position position="1"/>
    </location>
</feature>
<dbReference type="Proteomes" id="UP001434883">
    <property type="component" value="Unassembled WGS sequence"/>
</dbReference>
<evidence type="ECO:0000313" key="2">
    <source>
        <dbReference type="EMBL" id="MEQ2191582.1"/>
    </source>
</evidence>
<evidence type="ECO:0000259" key="1">
    <source>
        <dbReference type="PROSITE" id="PS50238"/>
    </source>
</evidence>
<dbReference type="SUPFAM" id="SSF48350">
    <property type="entry name" value="GTPase activation domain, GAP"/>
    <property type="match status" value="1"/>
</dbReference>
<dbReference type="PROSITE" id="PS50238">
    <property type="entry name" value="RHOGAP"/>
    <property type="match status" value="1"/>
</dbReference>
<dbReference type="InterPro" id="IPR008936">
    <property type="entry name" value="Rho_GTPase_activation_prot"/>
</dbReference>
<reference evidence="2 3" key="1">
    <citation type="submission" date="2021-06" db="EMBL/GenBank/DDBJ databases">
        <authorList>
            <person name="Palmer J.M."/>
        </authorList>
    </citation>
    <scope>NUCLEOTIDE SEQUENCE [LARGE SCALE GENOMIC DNA]</scope>
    <source>
        <strain evidence="2 3">XC_2019</strain>
        <tissue evidence="2">Muscle</tissue>
    </source>
</reference>
<gene>
    <name evidence="2" type="ORF">XENOCAPTIV_030615</name>
</gene>
<feature type="domain" description="Rho-GAP" evidence="1">
    <location>
        <begin position="1"/>
        <end position="78"/>
    </location>
</feature>
<dbReference type="EMBL" id="JAHRIN010000956">
    <property type="protein sequence ID" value="MEQ2191582.1"/>
    <property type="molecule type" value="Genomic_DNA"/>
</dbReference>
<dbReference type="InterPro" id="IPR000198">
    <property type="entry name" value="RhoGAP_dom"/>
</dbReference>
<protein>
    <recommendedName>
        <fullName evidence="1">Rho-GAP domain-containing protein</fullName>
    </recommendedName>
</protein>
<evidence type="ECO:0000313" key="3">
    <source>
        <dbReference type="Proteomes" id="UP001434883"/>
    </source>
</evidence>
<dbReference type="Pfam" id="PF00620">
    <property type="entry name" value="RhoGAP"/>
    <property type="match status" value="1"/>
</dbReference>
<organism evidence="2 3">
    <name type="scientific">Xenoophorus captivus</name>
    <dbReference type="NCBI Taxonomy" id="1517983"/>
    <lineage>
        <taxon>Eukaryota</taxon>
        <taxon>Metazoa</taxon>
        <taxon>Chordata</taxon>
        <taxon>Craniata</taxon>
        <taxon>Vertebrata</taxon>
        <taxon>Euteleostomi</taxon>
        <taxon>Actinopterygii</taxon>
        <taxon>Neopterygii</taxon>
        <taxon>Teleostei</taxon>
        <taxon>Neoteleostei</taxon>
        <taxon>Acanthomorphata</taxon>
        <taxon>Ovalentaria</taxon>
        <taxon>Atherinomorphae</taxon>
        <taxon>Cyprinodontiformes</taxon>
        <taxon>Goodeidae</taxon>
        <taxon>Xenoophorus</taxon>
    </lineage>
</organism>
<sequence>LISQLPRAHRNVFRYLMAFLKELLKHSNNNNLTANLIATLFASLLIRPPPNMATRQTGQDRQKAINFILGFLMSGDED</sequence>
<accession>A0ABV0Q718</accession>
<name>A0ABV0Q718_9TELE</name>
<keyword evidence="3" id="KW-1185">Reference proteome</keyword>
<dbReference type="Gene3D" id="1.10.555.10">
    <property type="entry name" value="Rho GTPase activation protein"/>
    <property type="match status" value="1"/>
</dbReference>
<comment type="caution">
    <text evidence="2">The sequence shown here is derived from an EMBL/GenBank/DDBJ whole genome shotgun (WGS) entry which is preliminary data.</text>
</comment>
<proteinExistence type="predicted"/>